<dbReference type="InterPro" id="IPR008024">
    <property type="entry name" value="YiaAB"/>
</dbReference>
<dbReference type="Proteomes" id="UP000839824">
    <property type="component" value="Unassembled WGS sequence"/>
</dbReference>
<feature type="transmembrane region" description="Helical" evidence="1">
    <location>
        <begin position="68"/>
        <end position="86"/>
    </location>
</feature>
<sequence>MDDNVTRRKRVFGLGMLVVGAVVYLVGLWPACHTLSEKGYFFAAMVMCGFPVLIRQEHTGNDRLLSRCKYLLLLGIGMVAVGVLNLELAGALKILCLAALGISMYGTDLYASYSDDE</sequence>
<dbReference type="InterPro" id="IPR038972">
    <property type="entry name" value="YiaA-like"/>
</dbReference>
<gene>
    <name evidence="3" type="ORF">FNJ06_05590</name>
</gene>
<dbReference type="PANTHER" id="PTHR37290:SF2">
    <property type="entry name" value="INNER MEMBRANE PROTEIN YIAB"/>
    <property type="match status" value="1"/>
</dbReference>
<dbReference type="AlphaFoldDB" id="A0A5Y3UWH6"/>
<feature type="domain" description="YiaAB two helix" evidence="2">
    <location>
        <begin position="12"/>
        <end position="58"/>
    </location>
</feature>
<name>A0A5Y3UWH6_SALER</name>
<feature type="transmembrane region" description="Helical" evidence="1">
    <location>
        <begin position="38"/>
        <end position="56"/>
    </location>
</feature>
<reference evidence="3 4" key="1">
    <citation type="submission" date="2019-07" db="EMBL/GenBank/DDBJ databases">
        <authorList>
            <person name="Ashton P.M."/>
            <person name="Dallman T."/>
            <person name="Nair S."/>
            <person name="De Pinna E."/>
            <person name="Peters T."/>
            <person name="Grant K."/>
        </authorList>
    </citation>
    <scope>NUCLEOTIDE SEQUENCE [LARGE SCALE GENOMIC DNA]</scope>
    <source>
        <strain evidence="3 4">598112</strain>
    </source>
</reference>
<dbReference type="GO" id="GO:0005886">
    <property type="term" value="C:plasma membrane"/>
    <property type="evidence" value="ECO:0007669"/>
    <property type="project" value="TreeGrafter"/>
</dbReference>
<keyword evidence="1" id="KW-1133">Transmembrane helix</keyword>
<dbReference type="EMBL" id="AAIXRY010000004">
    <property type="protein sequence ID" value="ECJ2325084.1"/>
    <property type="molecule type" value="Genomic_DNA"/>
</dbReference>
<dbReference type="PANTHER" id="PTHR37290">
    <property type="entry name" value="INNER MEMBRANE PROTEIN YIAA-RELATED"/>
    <property type="match status" value="1"/>
</dbReference>
<dbReference type="Pfam" id="PF05360">
    <property type="entry name" value="YiaAB"/>
    <property type="match status" value="2"/>
</dbReference>
<comment type="caution">
    <text evidence="3">The sequence shown here is derived from an EMBL/GenBank/DDBJ whole genome shotgun (WGS) entry which is preliminary data.</text>
</comment>
<dbReference type="GO" id="GO:0006974">
    <property type="term" value="P:DNA damage response"/>
    <property type="evidence" value="ECO:0007669"/>
    <property type="project" value="TreeGrafter"/>
</dbReference>
<evidence type="ECO:0000313" key="3">
    <source>
        <dbReference type="EMBL" id="ECJ2325084.1"/>
    </source>
</evidence>
<evidence type="ECO:0000313" key="4">
    <source>
        <dbReference type="Proteomes" id="UP000839824"/>
    </source>
</evidence>
<proteinExistence type="predicted"/>
<protein>
    <recommendedName>
        <fullName evidence="2">YiaAB two helix domain-containing protein</fullName>
    </recommendedName>
</protein>
<organism evidence="3 4">
    <name type="scientific">Salmonella enterica subsp. salamae</name>
    <dbReference type="NCBI Taxonomy" id="59202"/>
    <lineage>
        <taxon>Bacteria</taxon>
        <taxon>Pseudomonadati</taxon>
        <taxon>Pseudomonadota</taxon>
        <taxon>Gammaproteobacteria</taxon>
        <taxon>Enterobacterales</taxon>
        <taxon>Enterobacteriaceae</taxon>
        <taxon>Salmonella</taxon>
    </lineage>
</organism>
<evidence type="ECO:0000259" key="2">
    <source>
        <dbReference type="Pfam" id="PF05360"/>
    </source>
</evidence>
<accession>A0A5Y3UWH6</accession>
<evidence type="ECO:0000256" key="1">
    <source>
        <dbReference type="SAM" id="Phobius"/>
    </source>
</evidence>
<keyword evidence="1" id="KW-0472">Membrane</keyword>
<keyword evidence="1" id="KW-0812">Transmembrane</keyword>
<feature type="transmembrane region" description="Helical" evidence="1">
    <location>
        <begin position="12"/>
        <end position="32"/>
    </location>
</feature>
<feature type="domain" description="YiaAB two helix" evidence="2">
    <location>
        <begin position="67"/>
        <end position="116"/>
    </location>
</feature>